<dbReference type="OMA" id="WIRNISK"/>
<dbReference type="PANTHER" id="PTHR22950:SF349">
    <property type="entry name" value="AMINO ACID TRANSPORTER TRANSMEMBRANE DOMAIN-CONTAINING PROTEIN"/>
    <property type="match status" value="1"/>
</dbReference>
<dbReference type="eggNOG" id="KOG1304">
    <property type="taxonomic scope" value="Eukaryota"/>
</dbReference>
<feature type="transmembrane region" description="Helical" evidence="5">
    <location>
        <begin position="358"/>
        <end position="375"/>
    </location>
</feature>
<dbReference type="PhylomeDB" id="B3RY81"/>
<dbReference type="PANTHER" id="PTHR22950">
    <property type="entry name" value="AMINO ACID TRANSPORTER"/>
    <property type="match status" value="1"/>
</dbReference>
<dbReference type="GO" id="GO:0005774">
    <property type="term" value="C:vacuolar membrane"/>
    <property type="evidence" value="ECO:0000318"/>
    <property type="project" value="GO_Central"/>
</dbReference>
<comment type="subcellular location">
    <subcellularLocation>
        <location evidence="1">Membrane</location>
        <topology evidence="1">Multi-pass membrane protein</topology>
    </subcellularLocation>
</comment>
<sequence>MNDDNKLGKPLLNPVDNVGYGSEINSEECEELLPEDERTDTVHEGKLLRDWEGFMTLVKVNLGTGILGLPFAMKNSGLLFGPILLLFMAVLSTHCMHMLVTSSQIISKNVKAPSVDYGKTAEFSIIKIFPKKSFYARKFVNCVIWMMQYGFCATYILFMAENLKQLVGHFDVKIWMLLLVPPLIVFSYIRSLDILSYMSFFANICLVTGLIIIYQYIFQGIHHIEKLPLIASLDAIPLSFGSIIFAFEGICAVLPLENRMKKPKNFSKVLWAAQTFITICYMLMAVGGYLRYGSYSLGSITLNLPKTPLYLSVRGLYAISIFLSYLLQFYVPANLVLTHLSRNALAEAGEIKKGSIDLAYRTIMVIVTAALAIAVPKLGLFISLIGAFLGSMACLVFPALIEIGTHYSYCPPVSKWMILKDIIIIILGCLCGITGTSVTIYRLVLAFNGHTIHHNSLANVTLNLF</sequence>
<name>B3RY81_TRIAD</name>
<keyword evidence="8" id="KW-1185">Reference proteome</keyword>
<dbReference type="Pfam" id="PF01490">
    <property type="entry name" value="Aa_trans"/>
    <property type="match status" value="1"/>
</dbReference>
<evidence type="ECO:0000313" key="8">
    <source>
        <dbReference type="Proteomes" id="UP000009022"/>
    </source>
</evidence>
<feature type="transmembrane region" description="Helical" evidence="5">
    <location>
        <begin position="381"/>
        <end position="401"/>
    </location>
</feature>
<feature type="transmembrane region" description="Helical" evidence="5">
    <location>
        <begin position="422"/>
        <end position="444"/>
    </location>
</feature>
<gene>
    <name evidence="7" type="ORF">TRIADDRAFT_56468</name>
</gene>
<evidence type="ECO:0000256" key="5">
    <source>
        <dbReference type="SAM" id="Phobius"/>
    </source>
</evidence>
<dbReference type="InParanoid" id="B3RY81"/>
<evidence type="ECO:0000313" key="7">
    <source>
        <dbReference type="EMBL" id="EDV24990.1"/>
    </source>
</evidence>
<dbReference type="RefSeq" id="XP_002112880.1">
    <property type="nucleotide sequence ID" value="XM_002112844.1"/>
</dbReference>
<dbReference type="GO" id="GO:0003333">
    <property type="term" value="P:amino acid transmembrane transport"/>
    <property type="evidence" value="ECO:0000318"/>
    <property type="project" value="GO_Central"/>
</dbReference>
<reference evidence="7 8" key="1">
    <citation type="journal article" date="2008" name="Nature">
        <title>The Trichoplax genome and the nature of placozoans.</title>
        <authorList>
            <person name="Srivastava M."/>
            <person name="Begovic E."/>
            <person name="Chapman J."/>
            <person name="Putnam N.H."/>
            <person name="Hellsten U."/>
            <person name="Kawashima T."/>
            <person name="Kuo A."/>
            <person name="Mitros T."/>
            <person name="Salamov A."/>
            <person name="Carpenter M.L."/>
            <person name="Signorovitch A.Y."/>
            <person name="Moreno M.A."/>
            <person name="Kamm K."/>
            <person name="Grimwood J."/>
            <person name="Schmutz J."/>
            <person name="Shapiro H."/>
            <person name="Grigoriev I.V."/>
            <person name="Buss L.W."/>
            <person name="Schierwater B."/>
            <person name="Dellaporta S.L."/>
            <person name="Rokhsar D.S."/>
        </authorList>
    </citation>
    <scope>NUCLEOTIDE SEQUENCE [LARGE SCALE GENOMIC DNA]</scope>
    <source>
        <strain evidence="7 8">Grell-BS-1999</strain>
    </source>
</reference>
<keyword evidence="4 5" id="KW-0472">Membrane</keyword>
<dbReference type="CTD" id="6754093"/>
<organism evidence="7 8">
    <name type="scientific">Trichoplax adhaerens</name>
    <name type="common">Trichoplax reptans</name>
    <dbReference type="NCBI Taxonomy" id="10228"/>
    <lineage>
        <taxon>Eukaryota</taxon>
        <taxon>Metazoa</taxon>
        <taxon>Placozoa</taxon>
        <taxon>Uniplacotomia</taxon>
        <taxon>Trichoplacea</taxon>
        <taxon>Trichoplacidae</taxon>
        <taxon>Trichoplax</taxon>
    </lineage>
</organism>
<feature type="transmembrane region" description="Helical" evidence="5">
    <location>
        <begin position="238"/>
        <end position="257"/>
    </location>
</feature>
<dbReference type="InterPro" id="IPR013057">
    <property type="entry name" value="AA_transpt_TM"/>
</dbReference>
<feature type="transmembrane region" description="Helical" evidence="5">
    <location>
        <begin position="201"/>
        <end position="218"/>
    </location>
</feature>
<protein>
    <recommendedName>
        <fullName evidence="6">Amino acid transporter transmembrane domain-containing protein</fullName>
    </recommendedName>
</protein>
<feature type="transmembrane region" description="Helical" evidence="5">
    <location>
        <begin position="172"/>
        <end position="189"/>
    </location>
</feature>
<feature type="transmembrane region" description="Helical" evidence="5">
    <location>
        <begin position="139"/>
        <end position="160"/>
    </location>
</feature>
<feature type="domain" description="Amino acid transporter transmembrane" evidence="6">
    <location>
        <begin position="51"/>
        <end position="440"/>
    </location>
</feature>
<evidence type="ECO:0000256" key="3">
    <source>
        <dbReference type="ARBA" id="ARBA00022989"/>
    </source>
</evidence>
<proteinExistence type="predicted"/>
<dbReference type="GO" id="GO:0015179">
    <property type="term" value="F:L-amino acid transmembrane transporter activity"/>
    <property type="evidence" value="ECO:0000318"/>
    <property type="project" value="GO_Central"/>
</dbReference>
<dbReference type="Proteomes" id="UP000009022">
    <property type="component" value="Unassembled WGS sequence"/>
</dbReference>
<dbReference type="HOGENOM" id="CLU_009646_0_2_1"/>
<evidence type="ECO:0000256" key="1">
    <source>
        <dbReference type="ARBA" id="ARBA00004141"/>
    </source>
</evidence>
<dbReference type="STRING" id="10228.B3RY81"/>
<feature type="transmembrane region" description="Helical" evidence="5">
    <location>
        <begin position="79"/>
        <end position="100"/>
    </location>
</feature>
<evidence type="ECO:0000259" key="6">
    <source>
        <dbReference type="Pfam" id="PF01490"/>
    </source>
</evidence>
<dbReference type="GeneID" id="6754093"/>
<dbReference type="FunCoup" id="B3RY81">
    <property type="interactions" value="753"/>
</dbReference>
<keyword evidence="2 5" id="KW-0812">Transmembrane</keyword>
<accession>B3RY81</accession>
<evidence type="ECO:0000256" key="2">
    <source>
        <dbReference type="ARBA" id="ARBA00022692"/>
    </source>
</evidence>
<dbReference type="EMBL" id="DS985245">
    <property type="protein sequence ID" value="EDV24990.1"/>
    <property type="molecule type" value="Genomic_DNA"/>
</dbReference>
<evidence type="ECO:0000256" key="4">
    <source>
        <dbReference type="ARBA" id="ARBA00023136"/>
    </source>
</evidence>
<feature type="transmembrane region" description="Helical" evidence="5">
    <location>
        <begin position="315"/>
        <end position="337"/>
    </location>
</feature>
<dbReference type="AlphaFoldDB" id="B3RY81"/>
<feature type="transmembrane region" description="Helical" evidence="5">
    <location>
        <begin position="269"/>
        <end position="290"/>
    </location>
</feature>
<dbReference type="OrthoDB" id="1684102at2759"/>
<keyword evidence="3 5" id="KW-1133">Transmembrane helix</keyword>
<dbReference type="KEGG" id="tad:TRIADDRAFT_56468"/>